<dbReference type="AGR" id="WB:WBGene00202495"/>
<dbReference type="GeneID" id="13216971"/>
<name>E3W750_CAEEL</name>
<dbReference type="InParanoid" id="E3W750"/>
<evidence type="ECO:0000313" key="1">
    <source>
        <dbReference type="EMBL" id="CBX53339.1"/>
    </source>
</evidence>
<evidence type="ECO:0000313" key="3">
    <source>
        <dbReference type="WormBase" id="T26H5.11"/>
    </source>
</evidence>
<dbReference type="CTD" id="13216971"/>
<protein>
    <submittedName>
        <fullName evidence="1">Uncharacterized protein</fullName>
    </submittedName>
</protein>
<gene>
    <name evidence="1" type="ORF">CELE_T26H5.11</name>
    <name evidence="1 3" type="ORF">T26H5.11</name>
</gene>
<dbReference type="EMBL" id="BX284605">
    <property type="protein sequence ID" value="CBX53339.1"/>
    <property type="molecule type" value="Genomic_DNA"/>
</dbReference>
<organism evidence="1 2">
    <name type="scientific">Caenorhabditis elegans</name>
    <dbReference type="NCBI Taxonomy" id="6239"/>
    <lineage>
        <taxon>Eukaryota</taxon>
        <taxon>Metazoa</taxon>
        <taxon>Ecdysozoa</taxon>
        <taxon>Nematoda</taxon>
        <taxon>Chromadorea</taxon>
        <taxon>Rhabditida</taxon>
        <taxon>Rhabditina</taxon>
        <taxon>Rhabditomorpha</taxon>
        <taxon>Rhabditoidea</taxon>
        <taxon>Rhabditidae</taxon>
        <taxon>Peloderinae</taxon>
        <taxon>Caenorhabditis</taxon>
    </lineage>
</organism>
<sequence length="17" mass="1938">MGDTWTEDGGRRKLTSQ</sequence>
<keyword evidence="2" id="KW-1185">Reference proteome</keyword>
<dbReference type="RefSeq" id="NP_001256664.1">
    <property type="nucleotide sequence ID" value="NM_001269735.1"/>
</dbReference>
<dbReference type="AlphaFoldDB" id="E3W750"/>
<reference evidence="1 2" key="1">
    <citation type="journal article" date="1998" name="Science">
        <title>Genome sequence of the nematode C. elegans: a platform for investigating biology.</title>
        <authorList>
            <consortium name="The C. elegans sequencing consortium"/>
            <person name="Sulson J.E."/>
            <person name="Waterston R."/>
        </authorList>
    </citation>
    <scope>NUCLEOTIDE SEQUENCE [LARGE SCALE GENOMIC DNA]</scope>
    <source>
        <strain evidence="1 2">Bristol N2</strain>
    </source>
</reference>
<accession>E3W750</accession>
<evidence type="ECO:0000313" key="2">
    <source>
        <dbReference type="Proteomes" id="UP000001940"/>
    </source>
</evidence>
<proteinExistence type="predicted"/>
<dbReference type="KEGG" id="cel:CELE_T26H5.11"/>
<dbReference type="Proteomes" id="UP000001940">
    <property type="component" value="Chromosome V"/>
</dbReference>
<dbReference type="WormBase" id="T26H5.11">
    <property type="protein sequence ID" value="CE45511"/>
    <property type="gene ID" value="WBGene00202495"/>
</dbReference>